<feature type="compositionally biased region" description="Acidic residues" evidence="1">
    <location>
        <begin position="86"/>
        <end position="96"/>
    </location>
</feature>
<dbReference type="EMBL" id="JAWQEG010000468">
    <property type="protein sequence ID" value="KAK3889651.1"/>
    <property type="molecule type" value="Genomic_DNA"/>
</dbReference>
<comment type="caution">
    <text evidence="2">The sequence shown here is derived from an EMBL/GenBank/DDBJ whole genome shotgun (WGS) entry which is preliminary data.</text>
</comment>
<organism evidence="2 3">
    <name type="scientific">Petrolisthes cinctipes</name>
    <name type="common">Flat porcelain crab</name>
    <dbReference type="NCBI Taxonomy" id="88211"/>
    <lineage>
        <taxon>Eukaryota</taxon>
        <taxon>Metazoa</taxon>
        <taxon>Ecdysozoa</taxon>
        <taxon>Arthropoda</taxon>
        <taxon>Crustacea</taxon>
        <taxon>Multicrustacea</taxon>
        <taxon>Malacostraca</taxon>
        <taxon>Eumalacostraca</taxon>
        <taxon>Eucarida</taxon>
        <taxon>Decapoda</taxon>
        <taxon>Pleocyemata</taxon>
        <taxon>Anomura</taxon>
        <taxon>Galatheoidea</taxon>
        <taxon>Porcellanidae</taxon>
        <taxon>Petrolisthes</taxon>
    </lineage>
</organism>
<sequence>MMLILTDIHPVLCCDVTDGWVGLLTPECEGGTTTATTTPAADGGTQGGGRVEGGLPHVQCCKCGCGRPCTLCHPPSPFKFMRSGGDDDDHDDDYDDDHTHGRPRVREHNRRRQRGRRP</sequence>
<reference evidence="2" key="1">
    <citation type="submission" date="2023-10" db="EMBL/GenBank/DDBJ databases">
        <title>Genome assemblies of two species of porcelain crab, Petrolisthes cinctipes and Petrolisthes manimaculis (Anomura: Porcellanidae).</title>
        <authorList>
            <person name="Angst P."/>
        </authorList>
    </citation>
    <scope>NUCLEOTIDE SEQUENCE</scope>
    <source>
        <strain evidence="2">PB745_01</strain>
        <tissue evidence="2">Gill</tissue>
    </source>
</reference>
<feature type="compositionally biased region" description="Basic and acidic residues" evidence="1">
    <location>
        <begin position="97"/>
        <end position="106"/>
    </location>
</feature>
<evidence type="ECO:0000313" key="2">
    <source>
        <dbReference type="EMBL" id="KAK3889651.1"/>
    </source>
</evidence>
<feature type="region of interest" description="Disordered" evidence="1">
    <location>
        <begin position="80"/>
        <end position="118"/>
    </location>
</feature>
<dbReference type="Proteomes" id="UP001286313">
    <property type="component" value="Unassembled WGS sequence"/>
</dbReference>
<evidence type="ECO:0000256" key="1">
    <source>
        <dbReference type="SAM" id="MobiDB-lite"/>
    </source>
</evidence>
<accession>A0AAE1GD70</accession>
<name>A0AAE1GD70_PETCI</name>
<protein>
    <submittedName>
        <fullName evidence="2">Uncharacterized protein</fullName>
    </submittedName>
</protein>
<feature type="compositionally biased region" description="Basic residues" evidence="1">
    <location>
        <begin position="107"/>
        <end position="118"/>
    </location>
</feature>
<proteinExistence type="predicted"/>
<gene>
    <name evidence="2" type="ORF">Pcinc_006369</name>
</gene>
<keyword evidence="3" id="KW-1185">Reference proteome</keyword>
<dbReference type="AlphaFoldDB" id="A0AAE1GD70"/>
<evidence type="ECO:0000313" key="3">
    <source>
        <dbReference type="Proteomes" id="UP001286313"/>
    </source>
</evidence>